<dbReference type="Pfam" id="PF00106">
    <property type="entry name" value="adh_short"/>
    <property type="match status" value="1"/>
</dbReference>
<dbReference type="InterPro" id="IPR036291">
    <property type="entry name" value="NAD(P)-bd_dom_sf"/>
</dbReference>
<dbReference type="PANTHER" id="PTHR43976:SF16">
    <property type="entry name" value="SHORT-CHAIN DEHYDROGENASE_REDUCTASE FAMILY PROTEIN"/>
    <property type="match status" value="1"/>
</dbReference>
<dbReference type="PANTHER" id="PTHR43976">
    <property type="entry name" value="SHORT CHAIN DEHYDROGENASE"/>
    <property type="match status" value="1"/>
</dbReference>
<keyword evidence="2" id="KW-0560">Oxidoreductase</keyword>
<evidence type="ECO:0000313" key="5">
    <source>
        <dbReference type="Proteomes" id="UP001152087"/>
    </source>
</evidence>
<comment type="similarity">
    <text evidence="1 3">Belongs to the short-chain dehydrogenases/reductases (SDR) family.</text>
</comment>
<dbReference type="SUPFAM" id="SSF51735">
    <property type="entry name" value="NAD(P)-binding Rossmann-fold domains"/>
    <property type="match status" value="1"/>
</dbReference>
<reference evidence="4" key="1">
    <citation type="submission" date="2022-09" db="EMBL/GenBank/DDBJ databases">
        <title>Fusarium specimens isolated from Avocado Roots.</title>
        <authorList>
            <person name="Stajich J."/>
            <person name="Roper C."/>
            <person name="Heimlech-Rivalta G."/>
        </authorList>
    </citation>
    <scope>NUCLEOTIDE SEQUENCE</scope>
    <source>
        <strain evidence="4">A02</strain>
    </source>
</reference>
<dbReference type="EMBL" id="JAOQAV010000175">
    <property type="protein sequence ID" value="KAJ4176564.1"/>
    <property type="molecule type" value="Genomic_DNA"/>
</dbReference>
<evidence type="ECO:0000256" key="1">
    <source>
        <dbReference type="ARBA" id="ARBA00006484"/>
    </source>
</evidence>
<dbReference type="InterPro" id="IPR002347">
    <property type="entry name" value="SDR_fam"/>
</dbReference>
<comment type="caution">
    <text evidence="4">The sequence shown here is derived from an EMBL/GenBank/DDBJ whole genome shotgun (WGS) entry which is preliminary data.</text>
</comment>
<dbReference type="CDD" id="cd05374">
    <property type="entry name" value="17beta-HSD-like_SDR_c"/>
    <property type="match status" value="1"/>
</dbReference>
<dbReference type="Gene3D" id="3.40.50.720">
    <property type="entry name" value="NAD(P)-binding Rossmann-like Domain"/>
    <property type="match status" value="1"/>
</dbReference>
<evidence type="ECO:0000256" key="3">
    <source>
        <dbReference type="RuleBase" id="RU000363"/>
    </source>
</evidence>
<protein>
    <recommendedName>
        <fullName evidence="6">NAD(P)-binding protein</fullName>
    </recommendedName>
</protein>
<dbReference type="AlphaFoldDB" id="A0A9W8QU55"/>
<evidence type="ECO:0000256" key="2">
    <source>
        <dbReference type="ARBA" id="ARBA00023002"/>
    </source>
</evidence>
<gene>
    <name evidence="4" type="ORF">NW755_014341</name>
</gene>
<dbReference type="PRINTS" id="PR00080">
    <property type="entry name" value="SDRFAMILY"/>
</dbReference>
<proteinExistence type="inferred from homology"/>
<dbReference type="OrthoDB" id="1274115at2759"/>
<dbReference type="PRINTS" id="PR00081">
    <property type="entry name" value="GDHRDH"/>
</dbReference>
<keyword evidence="5" id="KW-1185">Reference proteome</keyword>
<evidence type="ECO:0000313" key="4">
    <source>
        <dbReference type="EMBL" id="KAJ4176564.1"/>
    </source>
</evidence>
<accession>A0A9W8QU55</accession>
<evidence type="ECO:0008006" key="6">
    <source>
        <dbReference type="Google" id="ProtNLM"/>
    </source>
</evidence>
<dbReference type="Proteomes" id="UP001152087">
    <property type="component" value="Unassembled WGS sequence"/>
</dbReference>
<name>A0A9W8QU55_9HYPO</name>
<dbReference type="GO" id="GO:0016491">
    <property type="term" value="F:oxidoreductase activity"/>
    <property type="evidence" value="ECO:0007669"/>
    <property type="project" value="UniProtKB-KW"/>
</dbReference>
<dbReference type="InterPro" id="IPR051911">
    <property type="entry name" value="SDR_oxidoreductase"/>
</dbReference>
<sequence length="236" mass="25624">MSLPNLVWFITGANSGFGLELTLLALSKGHTVIATARDINKFPQELRDNPNADLVVVHVDKSSNISTVIDNAVSKHGRIDVLVNNAGFGYLGAVEEVSEKDARYQFEVNFFAVFNLSKAVIPHMRRPMSGTIVQVSSAAGIVGQHGSPIYSASKFALEGLNEAMYKELQPFGIRVHIVEPGIFRTSFLGLASKGQNISQPKEGYMDIRATISQVHGKQAGDPRKGVKRIFEVVTGT</sequence>
<organism evidence="4 5">
    <name type="scientific">Fusarium falciforme</name>
    <dbReference type="NCBI Taxonomy" id="195108"/>
    <lineage>
        <taxon>Eukaryota</taxon>
        <taxon>Fungi</taxon>
        <taxon>Dikarya</taxon>
        <taxon>Ascomycota</taxon>
        <taxon>Pezizomycotina</taxon>
        <taxon>Sordariomycetes</taxon>
        <taxon>Hypocreomycetidae</taxon>
        <taxon>Hypocreales</taxon>
        <taxon>Nectriaceae</taxon>
        <taxon>Fusarium</taxon>
        <taxon>Fusarium solani species complex</taxon>
    </lineage>
</organism>